<protein>
    <submittedName>
        <fullName evidence="3">Malonyl-CoA:ACP transacylase (MAT) domain-containing protein</fullName>
    </submittedName>
</protein>
<dbReference type="OrthoDB" id="541883at2759"/>
<reference evidence="3" key="1">
    <citation type="submission" date="2020-12" db="UniProtKB">
        <authorList>
            <consortium name="WormBaseParasite"/>
        </authorList>
    </citation>
    <scope>IDENTIFICATION</scope>
    <source>
        <strain evidence="3">MHco3</strain>
    </source>
</reference>
<dbReference type="OMA" id="AANYNCP"/>
<name>A0A7I5EEW1_HAECO</name>
<dbReference type="WBParaSite" id="HCON_00193920-00001">
    <property type="protein sequence ID" value="HCON_00193920-00001"/>
    <property type="gene ID" value="HCON_00193920"/>
</dbReference>
<dbReference type="SUPFAM" id="SSF52151">
    <property type="entry name" value="FabD/lysophospholipase-like"/>
    <property type="match status" value="1"/>
</dbReference>
<organism evidence="2 3">
    <name type="scientific">Haemonchus contortus</name>
    <name type="common">Barber pole worm</name>
    <dbReference type="NCBI Taxonomy" id="6289"/>
    <lineage>
        <taxon>Eukaryota</taxon>
        <taxon>Metazoa</taxon>
        <taxon>Ecdysozoa</taxon>
        <taxon>Nematoda</taxon>
        <taxon>Chromadorea</taxon>
        <taxon>Rhabditida</taxon>
        <taxon>Rhabditina</taxon>
        <taxon>Rhabditomorpha</taxon>
        <taxon>Strongyloidea</taxon>
        <taxon>Trichostrongylidae</taxon>
        <taxon>Haemonchus</taxon>
    </lineage>
</organism>
<feature type="domain" description="Malonyl-CoA:ACP transacylase (MAT)" evidence="1">
    <location>
        <begin position="103"/>
        <end position="408"/>
    </location>
</feature>
<dbReference type="Proteomes" id="UP000025227">
    <property type="component" value="Unplaced"/>
</dbReference>
<accession>A0A7I5EEW1</accession>
<dbReference type="InterPro" id="IPR001227">
    <property type="entry name" value="Ac_transferase_dom_sf"/>
</dbReference>
<dbReference type="PANTHER" id="PTHR47170:SF2">
    <property type="entry name" value="MALONYL-COA:ACP TRANSACYLASE (MAT) DOMAIN-CONTAINING PROTEIN"/>
    <property type="match status" value="1"/>
</dbReference>
<dbReference type="GO" id="GO:0016740">
    <property type="term" value="F:transferase activity"/>
    <property type="evidence" value="ECO:0007669"/>
    <property type="project" value="InterPro"/>
</dbReference>
<dbReference type="InterPro" id="IPR014043">
    <property type="entry name" value="Acyl_transferase_dom"/>
</dbReference>
<sequence length="411" mass="46341">MRRARVPILKLCRYLRKRAASPAASPKGRGILDEGVTFADVHSVVLDPTLKLPYPKKFVEDHVEKTSSELLKKRNQALYSTKKKASNRISFEHITLEDQIVCLFPGQGAQYVGMGSKLLNCSKAVEVFHRSSEVLGYDILKLCMEGPKTKLDQTLYCQPAVFVSSLAALEKFKTIDESYAERITDVAGFSVGEFAALVAGGMLSFEDALRVVIIRAKAMHECNQLIRSGMLTVRVNASSLLDEAMSEAREQSRDRGEMEVCQVASFLFCGVRVVGGSETCLKFLEENQEKYKFTVVKRLEVSGAFHTWQMEPAAEKMRDAVNALEIMKAHCNVYSNYTGHIYPAKKSEIRTAIVKQITSPVKWEQIQQLLYRKHRDYKFPMFVELGAGRQLGAMLMQTSKKAYKNYQHFSC</sequence>
<dbReference type="SMART" id="SM00827">
    <property type="entry name" value="PKS_AT"/>
    <property type="match status" value="1"/>
</dbReference>
<dbReference type="Gene3D" id="3.30.70.250">
    <property type="entry name" value="Malonyl-CoA ACP transacylase, ACP-binding"/>
    <property type="match status" value="1"/>
</dbReference>
<dbReference type="Gene3D" id="3.40.366.10">
    <property type="entry name" value="Malonyl-Coenzyme A Acyl Carrier Protein, domain 2"/>
    <property type="match status" value="1"/>
</dbReference>
<dbReference type="AlphaFoldDB" id="A0A7I5EEW1"/>
<dbReference type="PANTHER" id="PTHR47170">
    <property type="entry name" value="MALONYL-COA ACP TRANSACYLASE, ACP-BINDING"/>
    <property type="match status" value="1"/>
</dbReference>
<dbReference type="InterPro" id="IPR016035">
    <property type="entry name" value="Acyl_Trfase/lysoPLipase"/>
</dbReference>
<evidence type="ECO:0000313" key="2">
    <source>
        <dbReference type="Proteomes" id="UP000025227"/>
    </source>
</evidence>
<proteinExistence type="predicted"/>
<keyword evidence="2" id="KW-1185">Reference proteome</keyword>
<evidence type="ECO:0000259" key="1">
    <source>
        <dbReference type="SMART" id="SM00827"/>
    </source>
</evidence>
<dbReference type="Pfam" id="PF00698">
    <property type="entry name" value="Acyl_transf_1"/>
    <property type="match status" value="1"/>
</dbReference>
<dbReference type="InterPro" id="IPR052760">
    <property type="entry name" value="Mitochondrial_malonyltrans"/>
</dbReference>
<evidence type="ECO:0000313" key="3">
    <source>
        <dbReference type="WBParaSite" id="HCON_00193920-00001"/>
    </source>
</evidence>